<feature type="compositionally biased region" description="Polar residues" evidence="9">
    <location>
        <begin position="190"/>
        <end position="209"/>
    </location>
</feature>
<dbReference type="RefSeq" id="XP_013421730.1">
    <property type="nucleotide sequence ID" value="XM_013566276.2"/>
</dbReference>
<evidence type="ECO:0000256" key="7">
    <source>
        <dbReference type="ARBA" id="ARBA00047899"/>
    </source>
</evidence>
<feature type="compositionally biased region" description="Basic and acidic residues" evidence="9">
    <location>
        <begin position="359"/>
        <end position="371"/>
    </location>
</feature>
<dbReference type="PROSITE" id="PS50011">
    <property type="entry name" value="PROTEIN_KINASE_DOM"/>
    <property type="match status" value="1"/>
</dbReference>
<dbReference type="PANTHER" id="PTHR24361:SF433">
    <property type="entry name" value="PROTEIN KINASE DOMAIN-CONTAINING PROTEIN"/>
    <property type="match status" value="1"/>
</dbReference>
<keyword evidence="4" id="KW-0547">Nucleotide-binding</keyword>
<proteinExistence type="predicted"/>
<dbReference type="GO" id="GO:0005524">
    <property type="term" value="F:ATP binding"/>
    <property type="evidence" value="ECO:0007669"/>
    <property type="project" value="UniProtKB-KW"/>
</dbReference>
<feature type="region of interest" description="Disordered" evidence="9">
    <location>
        <begin position="180"/>
        <end position="227"/>
    </location>
</feature>
<dbReference type="EC" id="2.7.11.1" evidence="1"/>
<evidence type="ECO:0000256" key="4">
    <source>
        <dbReference type="ARBA" id="ARBA00022741"/>
    </source>
</evidence>
<evidence type="ECO:0000256" key="5">
    <source>
        <dbReference type="ARBA" id="ARBA00022777"/>
    </source>
</evidence>
<feature type="region of interest" description="Disordered" evidence="9">
    <location>
        <begin position="1"/>
        <end position="23"/>
    </location>
</feature>
<evidence type="ECO:0000256" key="3">
    <source>
        <dbReference type="ARBA" id="ARBA00022679"/>
    </source>
</evidence>
<dbReference type="InterPro" id="IPR011009">
    <property type="entry name" value="Kinase-like_dom_sf"/>
</dbReference>
<feature type="domain" description="Protein kinase" evidence="10">
    <location>
        <begin position="654"/>
        <end position="931"/>
    </location>
</feature>
<evidence type="ECO:0000313" key="11">
    <source>
        <dbReference type="Proteomes" id="UP000085678"/>
    </source>
</evidence>
<keyword evidence="2" id="KW-0723">Serine/threonine-protein kinase</keyword>
<evidence type="ECO:0000256" key="2">
    <source>
        <dbReference type="ARBA" id="ARBA00022527"/>
    </source>
</evidence>
<evidence type="ECO:0000256" key="9">
    <source>
        <dbReference type="SAM" id="MobiDB-lite"/>
    </source>
</evidence>
<dbReference type="SMART" id="SM00220">
    <property type="entry name" value="S_TKc"/>
    <property type="match status" value="1"/>
</dbReference>
<feature type="region of interest" description="Disordered" evidence="9">
    <location>
        <begin position="85"/>
        <end position="136"/>
    </location>
</feature>
<dbReference type="SUPFAM" id="SSF56112">
    <property type="entry name" value="Protein kinase-like (PK-like)"/>
    <property type="match status" value="1"/>
</dbReference>
<dbReference type="GO" id="GO:0005737">
    <property type="term" value="C:cytoplasm"/>
    <property type="evidence" value="ECO:0007669"/>
    <property type="project" value="TreeGrafter"/>
</dbReference>
<dbReference type="Gene3D" id="1.10.510.10">
    <property type="entry name" value="Transferase(Phosphotransferase) domain 1"/>
    <property type="match status" value="1"/>
</dbReference>
<dbReference type="PANTHER" id="PTHR24361">
    <property type="entry name" value="MITOGEN-ACTIVATED KINASE KINASE KINASE"/>
    <property type="match status" value="1"/>
</dbReference>
<comment type="catalytic activity">
    <reaction evidence="7">
        <text>L-threonyl-[protein] + ATP = O-phospho-L-threonyl-[protein] + ADP + H(+)</text>
        <dbReference type="Rhea" id="RHEA:46608"/>
        <dbReference type="Rhea" id="RHEA-COMP:11060"/>
        <dbReference type="Rhea" id="RHEA-COMP:11605"/>
        <dbReference type="ChEBI" id="CHEBI:15378"/>
        <dbReference type="ChEBI" id="CHEBI:30013"/>
        <dbReference type="ChEBI" id="CHEBI:30616"/>
        <dbReference type="ChEBI" id="CHEBI:61977"/>
        <dbReference type="ChEBI" id="CHEBI:456216"/>
        <dbReference type="EC" id="2.7.11.1"/>
    </reaction>
</comment>
<feature type="compositionally biased region" description="Basic and acidic residues" evidence="9">
    <location>
        <begin position="7"/>
        <end position="19"/>
    </location>
</feature>
<evidence type="ECO:0000256" key="6">
    <source>
        <dbReference type="ARBA" id="ARBA00022840"/>
    </source>
</evidence>
<dbReference type="InterPro" id="IPR000719">
    <property type="entry name" value="Prot_kinase_dom"/>
</dbReference>
<feature type="compositionally biased region" description="Polar residues" evidence="9">
    <location>
        <begin position="273"/>
        <end position="283"/>
    </location>
</feature>
<evidence type="ECO:0000259" key="10">
    <source>
        <dbReference type="PROSITE" id="PS50011"/>
    </source>
</evidence>
<organism evidence="11 12">
    <name type="scientific">Lingula anatina</name>
    <name type="common">Brachiopod</name>
    <name type="synonym">Lingula unguis</name>
    <dbReference type="NCBI Taxonomy" id="7574"/>
    <lineage>
        <taxon>Eukaryota</taxon>
        <taxon>Metazoa</taxon>
        <taxon>Spiralia</taxon>
        <taxon>Lophotrochozoa</taxon>
        <taxon>Brachiopoda</taxon>
        <taxon>Linguliformea</taxon>
        <taxon>Lingulata</taxon>
        <taxon>Lingulida</taxon>
        <taxon>Linguloidea</taxon>
        <taxon>Lingulidae</taxon>
        <taxon>Lingula</taxon>
    </lineage>
</organism>
<dbReference type="InterPro" id="IPR035898">
    <property type="entry name" value="TAZ_dom_sf"/>
</dbReference>
<feature type="compositionally biased region" description="Polar residues" evidence="9">
    <location>
        <begin position="337"/>
        <end position="346"/>
    </location>
</feature>
<dbReference type="KEGG" id="lak:106181796"/>
<dbReference type="Gene3D" id="1.20.1020.10">
    <property type="entry name" value="TAZ domain"/>
    <property type="match status" value="1"/>
</dbReference>
<dbReference type="GO" id="GO:0004674">
    <property type="term" value="F:protein serine/threonine kinase activity"/>
    <property type="evidence" value="ECO:0007669"/>
    <property type="project" value="UniProtKB-KW"/>
</dbReference>
<evidence type="ECO:0000256" key="1">
    <source>
        <dbReference type="ARBA" id="ARBA00012513"/>
    </source>
</evidence>
<dbReference type="RefSeq" id="XP_013421731.1">
    <property type="nucleotide sequence ID" value="XM_013566277.2"/>
</dbReference>
<feature type="region of interest" description="Disordered" evidence="9">
    <location>
        <begin position="263"/>
        <end position="418"/>
    </location>
</feature>
<feature type="compositionally biased region" description="Basic and acidic residues" evidence="9">
    <location>
        <begin position="395"/>
        <end position="405"/>
    </location>
</feature>
<dbReference type="Pfam" id="PF00069">
    <property type="entry name" value="Pkinase"/>
    <property type="match status" value="1"/>
</dbReference>
<protein>
    <recommendedName>
        <fullName evidence="1">non-specific serine/threonine protein kinase</fullName>
        <ecNumber evidence="1">2.7.11.1</ecNumber>
    </recommendedName>
</protein>
<feature type="region of interest" description="Disordered" evidence="9">
    <location>
        <begin position="452"/>
        <end position="498"/>
    </location>
</feature>
<accession>A0A1S3KGG0</accession>
<feature type="compositionally biased region" description="Low complexity" evidence="9">
    <location>
        <begin position="347"/>
        <end position="358"/>
    </location>
</feature>
<keyword evidence="11" id="KW-1185">Reference proteome</keyword>
<evidence type="ECO:0000256" key="8">
    <source>
        <dbReference type="ARBA" id="ARBA00048679"/>
    </source>
</evidence>
<dbReference type="InterPro" id="IPR053235">
    <property type="entry name" value="Ser_Thr_kinase"/>
</dbReference>
<evidence type="ECO:0000313" key="13">
    <source>
        <dbReference type="RefSeq" id="XP_013421731.1"/>
    </source>
</evidence>
<keyword evidence="5" id="KW-0418">Kinase</keyword>
<name>A0A1S3KGG0_LINAN</name>
<sequence length="931" mass="104593">MTASSEEYEKNSTDIKDDSNLDSDSVVCNSSEINSLIHRNAFFFRAVQQHFPRDISVLTQPVLSYQTSTPDFKIVPSRDRILERQHRQNSEGYSKHDVTATGECTDHSVPDPESIGEGLPFSSTLENAPVPMNLSHHSSIPDLVECSTPPISPGESKQISVIEDISNRHLDSLEAIVQDEESDPGDASTMLGNSDTPKSRCLRSTSSKTSENKHRPRLQKTVSWSDEGPKQKEVNIRYFSVDQLQGRRDVVFEREAWKDIYGKQQKNDEESNQKVSTAGSTSDAVARRDSFRKQKESSGYGTGEGDQEEEEDVFIPQEGTSSSSSQPYTHPLEGNAPNMSKLDTNDSSFQLSSFQISSQEEHRNSQKELLEHTPVPPQKGNGFDMMLLVDPPEISIDKEDDKPQDDQPSSFIRFHQDDLEKRLRTENIQAMVSDMFTNMEPETLVERLPSIVASSDSEPSPPNAKCHRKHSSKSLSTPSTSSAKSKTPGSGGDSRVFSFEDDVDAGGNLHTIPEEPGAHNLDAHGMRNEQRLEIEVELSPPCTNSSLENILLKAARCFDPHCTDVSCLRGKNRLKHVEDHLHSEKQIWQCVTCRHVLQWASDHAGCCAEVRCPLQWCSFFCDLSDEDADEQMVKLVSEYQNLMLEPFTDDMKIIKLQRGMGDSQARHWDPITRMGKFGSAVLAVPEINCDGKNNDICYWFIKKMKHNAETLDLLKSLSRQEASAYIVQHLWVALDSDRKFMHVCSCYETGQTLGDLIGAVQPAVRAKYIKVYLRQILEAAHFLHQRNIVYLLWTDSNIVLNYSKEIAKLSNFSAAVSVETQGTEESMADIALRLPTDIAPPELLQGECPNAKSDSWGLGCLIYHLITSRSVLHSFRHDNPEMIRTKVRTQQIRLPDVSSVEDAVLAHLMSKCLQFLRQDRLVAIDLKARLK</sequence>
<keyword evidence="6" id="KW-0067">ATP-binding</keyword>
<keyword evidence="3" id="KW-0808">Transferase</keyword>
<feature type="compositionally biased region" description="Polar residues" evidence="9">
    <location>
        <begin position="318"/>
        <end position="328"/>
    </location>
</feature>
<dbReference type="AlphaFoldDB" id="A0A1S3KGG0"/>
<evidence type="ECO:0000313" key="12">
    <source>
        <dbReference type="RefSeq" id="XP_013421730.1"/>
    </source>
</evidence>
<dbReference type="Proteomes" id="UP000085678">
    <property type="component" value="Unplaced"/>
</dbReference>
<reference evidence="12 13" key="1">
    <citation type="submission" date="2025-04" db="UniProtKB">
        <authorList>
            <consortium name="RefSeq"/>
        </authorList>
    </citation>
    <scope>IDENTIFICATION</scope>
    <source>
        <tissue evidence="12 13">Gonads</tissue>
    </source>
</reference>
<dbReference type="STRING" id="7574.A0A1S3KGG0"/>
<comment type="catalytic activity">
    <reaction evidence="8">
        <text>L-seryl-[protein] + ATP = O-phospho-L-seryl-[protein] + ADP + H(+)</text>
        <dbReference type="Rhea" id="RHEA:17989"/>
        <dbReference type="Rhea" id="RHEA-COMP:9863"/>
        <dbReference type="Rhea" id="RHEA-COMP:11604"/>
        <dbReference type="ChEBI" id="CHEBI:15378"/>
        <dbReference type="ChEBI" id="CHEBI:29999"/>
        <dbReference type="ChEBI" id="CHEBI:30616"/>
        <dbReference type="ChEBI" id="CHEBI:83421"/>
        <dbReference type="ChEBI" id="CHEBI:456216"/>
        <dbReference type="EC" id="2.7.11.1"/>
    </reaction>
</comment>
<feature type="compositionally biased region" description="Basic and acidic residues" evidence="9">
    <location>
        <begin position="263"/>
        <end position="272"/>
    </location>
</feature>
<feature type="compositionally biased region" description="Low complexity" evidence="9">
    <location>
        <begin position="473"/>
        <end position="488"/>
    </location>
</feature>
<dbReference type="GeneID" id="106181796"/>
<gene>
    <name evidence="12 13" type="primary">LOC106181796</name>
</gene>
<feature type="compositionally biased region" description="Basic and acidic residues" evidence="9">
    <location>
        <begin position="85"/>
        <end position="110"/>
    </location>
</feature>
<dbReference type="OrthoDB" id="4062651at2759"/>
<feature type="compositionally biased region" description="Basic and acidic residues" evidence="9">
    <location>
        <begin position="285"/>
        <end position="296"/>
    </location>
</feature>